<evidence type="ECO:0000313" key="2">
    <source>
        <dbReference type="Proteomes" id="UP001154282"/>
    </source>
</evidence>
<name>A0AAV0LBH9_9ROSI</name>
<dbReference type="Proteomes" id="UP001154282">
    <property type="component" value="Unassembled WGS sequence"/>
</dbReference>
<keyword evidence="2" id="KW-1185">Reference proteome</keyword>
<evidence type="ECO:0000313" key="1">
    <source>
        <dbReference type="EMBL" id="CAI0431500.1"/>
    </source>
</evidence>
<proteinExistence type="predicted"/>
<dbReference type="EMBL" id="CAMGYJ010000006">
    <property type="protein sequence ID" value="CAI0431500.1"/>
    <property type="molecule type" value="Genomic_DNA"/>
</dbReference>
<sequence>MVISWFVSRTTLTMREQLLVDHGWWETIT</sequence>
<protein>
    <submittedName>
        <fullName evidence="1">Uncharacterized protein</fullName>
    </submittedName>
</protein>
<accession>A0AAV0LBH9</accession>
<dbReference type="AlphaFoldDB" id="A0AAV0LBH9"/>
<comment type="caution">
    <text evidence="1">The sequence shown here is derived from an EMBL/GenBank/DDBJ whole genome shotgun (WGS) entry which is preliminary data.</text>
</comment>
<gene>
    <name evidence="1" type="ORF">LITE_LOCUS23041</name>
</gene>
<organism evidence="1 2">
    <name type="scientific">Linum tenue</name>
    <dbReference type="NCBI Taxonomy" id="586396"/>
    <lineage>
        <taxon>Eukaryota</taxon>
        <taxon>Viridiplantae</taxon>
        <taxon>Streptophyta</taxon>
        <taxon>Embryophyta</taxon>
        <taxon>Tracheophyta</taxon>
        <taxon>Spermatophyta</taxon>
        <taxon>Magnoliopsida</taxon>
        <taxon>eudicotyledons</taxon>
        <taxon>Gunneridae</taxon>
        <taxon>Pentapetalae</taxon>
        <taxon>rosids</taxon>
        <taxon>fabids</taxon>
        <taxon>Malpighiales</taxon>
        <taxon>Linaceae</taxon>
        <taxon>Linum</taxon>
    </lineage>
</organism>
<reference evidence="1" key="1">
    <citation type="submission" date="2022-08" db="EMBL/GenBank/DDBJ databases">
        <authorList>
            <person name="Gutierrez-Valencia J."/>
        </authorList>
    </citation>
    <scope>NUCLEOTIDE SEQUENCE</scope>
</reference>